<dbReference type="SUPFAM" id="SSF55729">
    <property type="entry name" value="Acyl-CoA N-acyltransferases (Nat)"/>
    <property type="match status" value="1"/>
</dbReference>
<protein>
    <recommendedName>
        <fullName evidence="1">N-acetyltransferase domain-containing protein</fullName>
    </recommendedName>
</protein>
<evidence type="ECO:0000259" key="1">
    <source>
        <dbReference type="PROSITE" id="PS51186"/>
    </source>
</evidence>
<accession>A0ABP9PT87</accession>
<dbReference type="InterPro" id="IPR016181">
    <property type="entry name" value="Acyl_CoA_acyltransferase"/>
</dbReference>
<dbReference type="InterPro" id="IPR000182">
    <property type="entry name" value="GNAT_dom"/>
</dbReference>
<dbReference type="Gene3D" id="3.40.630.30">
    <property type="match status" value="1"/>
</dbReference>
<dbReference type="EMBL" id="BAABKG010000003">
    <property type="protein sequence ID" value="GAA5148663.1"/>
    <property type="molecule type" value="Genomic_DNA"/>
</dbReference>
<sequence length="175" mass="19365">MSDGRAPTFEVRPVGDDQWDVVAWLWQLFRHDLATVVGGLPYADGRYRHAWLDPLPNDDAAGYLAWCPHPNGGEAPVGLAIVHGLRGERRRVLAFWTSPVLRRAGLGTGLALDVLARHPGPWSIAFQRDNAAAAAFWRRVATTAFGAEGEAWDEEPRVVPGRPHLPPDHWIESRA</sequence>
<name>A0ABP9PT87_9ACTN</name>
<gene>
    <name evidence="2" type="ORF">GCM10023340_22810</name>
</gene>
<organism evidence="2 3">
    <name type="scientific">Nocardioides marinquilinus</name>
    <dbReference type="NCBI Taxonomy" id="1210400"/>
    <lineage>
        <taxon>Bacteria</taxon>
        <taxon>Bacillati</taxon>
        <taxon>Actinomycetota</taxon>
        <taxon>Actinomycetes</taxon>
        <taxon>Propionibacteriales</taxon>
        <taxon>Nocardioidaceae</taxon>
        <taxon>Nocardioides</taxon>
    </lineage>
</organism>
<reference evidence="3" key="1">
    <citation type="journal article" date="2019" name="Int. J. Syst. Evol. Microbiol.">
        <title>The Global Catalogue of Microorganisms (GCM) 10K type strain sequencing project: providing services to taxonomists for standard genome sequencing and annotation.</title>
        <authorList>
            <consortium name="The Broad Institute Genomics Platform"/>
            <consortium name="The Broad Institute Genome Sequencing Center for Infectious Disease"/>
            <person name="Wu L."/>
            <person name="Ma J."/>
        </authorList>
    </citation>
    <scope>NUCLEOTIDE SEQUENCE [LARGE SCALE GENOMIC DNA]</scope>
    <source>
        <strain evidence="3">JCM 18459</strain>
    </source>
</reference>
<comment type="caution">
    <text evidence="2">The sequence shown here is derived from an EMBL/GenBank/DDBJ whole genome shotgun (WGS) entry which is preliminary data.</text>
</comment>
<evidence type="ECO:0000313" key="2">
    <source>
        <dbReference type="EMBL" id="GAA5148663.1"/>
    </source>
</evidence>
<proteinExistence type="predicted"/>
<dbReference type="RefSeq" id="WP_345458421.1">
    <property type="nucleotide sequence ID" value="NZ_BAABKG010000003.1"/>
</dbReference>
<evidence type="ECO:0000313" key="3">
    <source>
        <dbReference type="Proteomes" id="UP001500221"/>
    </source>
</evidence>
<keyword evidence="3" id="KW-1185">Reference proteome</keyword>
<dbReference type="Proteomes" id="UP001500221">
    <property type="component" value="Unassembled WGS sequence"/>
</dbReference>
<feature type="domain" description="N-acetyltransferase" evidence="1">
    <location>
        <begin position="9"/>
        <end position="172"/>
    </location>
</feature>
<dbReference type="PROSITE" id="PS51186">
    <property type="entry name" value="GNAT"/>
    <property type="match status" value="1"/>
</dbReference>